<evidence type="ECO:0000313" key="2">
    <source>
        <dbReference type="Proteomes" id="UP000436513"/>
    </source>
</evidence>
<organism evidence="1 2">
    <name type="scientific">Rhizobium phage RL38J1</name>
    <dbReference type="NCBI Taxonomy" id="2663232"/>
    <lineage>
        <taxon>Viruses</taxon>
        <taxon>Duplodnaviria</taxon>
        <taxon>Heunggongvirae</taxon>
        <taxon>Uroviricota</taxon>
        <taxon>Caudoviricetes</taxon>
        <taxon>Pootjesviridae</taxon>
        <taxon>Innesvirus</taxon>
        <taxon>Innesvirus RL38J1</taxon>
    </lineage>
</organism>
<sequence>MREQEQCLLVQDGSRSDSRLRQSDALMNVLILFKRFELLMEAAESGHTLSFEMLHDEVTKCYKKLDFEEQGKFHEMVTKKVLGN</sequence>
<proteinExistence type="predicted"/>
<evidence type="ECO:0000313" key="1">
    <source>
        <dbReference type="EMBL" id="QGZ14018.1"/>
    </source>
</evidence>
<dbReference type="EMBL" id="MN549360">
    <property type="protein sequence ID" value="QGZ14018.1"/>
    <property type="molecule type" value="Genomic_DNA"/>
</dbReference>
<reference evidence="1 2" key="1">
    <citation type="submission" date="2019-10" db="EMBL/GenBank/DDBJ databases">
        <title>Complete genome sequence of bacteriophage vB_RLeM_RL38JI.</title>
        <authorList>
            <person name="Gunathilake D."/>
            <person name="Bhat S."/>
            <person name="Yost C.K."/>
            <person name="Hynes M.F."/>
        </authorList>
    </citation>
    <scope>NUCLEOTIDE SEQUENCE [LARGE SCALE GENOMIC DNA]</scope>
</reference>
<protein>
    <submittedName>
        <fullName evidence="1">Uncharacterized protein</fullName>
    </submittedName>
</protein>
<accession>A0A6B9J3H7</accession>
<gene>
    <name evidence="1" type="ORF">RL38J1_081</name>
</gene>
<dbReference type="Proteomes" id="UP000436513">
    <property type="component" value="Segment"/>
</dbReference>
<keyword evidence="2" id="KW-1185">Reference proteome</keyword>
<name>A0A6B9J3H7_9CAUD</name>